<dbReference type="GO" id="GO:0000018">
    <property type="term" value="P:regulation of DNA recombination"/>
    <property type="evidence" value="ECO:0007669"/>
    <property type="project" value="TreeGrafter"/>
</dbReference>
<proteinExistence type="inferred from homology"/>
<comment type="subcellular location">
    <subcellularLocation>
        <location evidence="1">Cytoplasm</location>
        <location evidence="1">Nucleoid</location>
    </subcellularLocation>
</comment>
<dbReference type="GO" id="GO:0043590">
    <property type="term" value="C:bacterial nucleoid"/>
    <property type="evidence" value="ECO:0007669"/>
    <property type="project" value="TreeGrafter"/>
</dbReference>
<comment type="similarity">
    <text evidence="2">Belongs to the RdgC family.</text>
</comment>
<dbReference type="EMBL" id="JACCKB010000194">
    <property type="protein sequence ID" value="NYZ69943.1"/>
    <property type="molecule type" value="Genomic_DNA"/>
</dbReference>
<gene>
    <name evidence="6" type="primary">rdgC</name>
    <name evidence="6" type="ORF">H0A36_28415</name>
</gene>
<keyword evidence="5" id="KW-0233">DNA recombination</keyword>
<keyword evidence="4" id="KW-0963">Cytoplasm</keyword>
<dbReference type="PANTHER" id="PTHR38103:SF1">
    <property type="entry name" value="RECOMBINATION-ASSOCIATED PROTEIN RDGC"/>
    <property type="match status" value="1"/>
</dbReference>
<comment type="caution">
    <text evidence="6">The sequence shown here is derived from an EMBL/GenBank/DDBJ whole genome shotgun (WGS) entry which is preliminary data.</text>
</comment>
<dbReference type="PANTHER" id="PTHR38103">
    <property type="entry name" value="RECOMBINATION-ASSOCIATED PROTEIN RDGC"/>
    <property type="match status" value="1"/>
</dbReference>
<organism evidence="6 7">
    <name type="scientific">Spartinivicinus marinus</name>
    <dbReference type="NCBI Taxonomy" id="2994442"/>
    <lineage>
        <taxon>Bacteria</taxon>
        <taxon>Pseudomonadati</taxon>
        <taxon>Pseudomonadota</taxon>
        <taxon>Gammaproteobacteria</taxon>
        <taxon>Oceanospirillales</taxon>
        <taxon>Zooshikellaceae</taxon>
        <taxon>Spartinivicinus</taxon>
    </lineage>
</organism>
<keyword evidence="7" id="KW-1185">Reference proteome</keyword>
<evidence type="ECO:0000313" key="6">
    <source>
        <dbReference type="EMBL" id="NYZ69943.1"/>
    </source>
</evidence>
<dbReference type="InterPro" id="IPR007476">
    <property type="entry name" value="RdgC"/>
</dbReference>
<dbReference type="AlphaFoldDB" id="A0A853I9G9"/>
<sequence length="306" mass="34899">MASIKEATIYRLKVHSDMVVEKIMGGLQQYAFQPCGKTQELSHGFTPVADNNFVLMGDHLVLFRYKIEEKILPKTVIEHHAQKRIVEAEEKNGKPLSKQEKDQIKEAVRIELLPRAFSLYKTIDAYIDTQNGWLVVGSCNNTVLDYVLSAIRQVVSGFSSELMVTRDEPSAKMTAWIFQEALDFSAFWLGDSAKITNHDGGAINCRKEDLQNEEIIELCQSRQVKQLTLESMHYTFDITEHMQIKRLKIDDAYTESHINSDEEEDKLHYLRVNAFVTQQTISEIINTLIKAFGGLVEEKAPEEKAA</sequence>
<dbReference type="Proteomes" id="UP000569732">
    <property type="component" value="Unassembled WGS sequence"/>
</dbReference>
<name>A0A853I9G9_9GAMM</name>
<evidence type="ECO:0000313" key="7">
    <source>
        <dbReference type="Proteomes" id="UP000569732"/>
    </source>
</evidence>
<evidence type="ECO:0000256" key="5">
    <source>
        <dbReference type="ARBA" id="ARBA00023172"/>
    </source>
</evidence>
<accession>A0A853I9G9</accession>
<dbReference type="Pfam" id="PF04381">
    <property type="entry name" value="RdgC"/>
    <property type="match status" value="1"/>
</dbReference>
<reference evidence="6 7" key="1">
    <citation type="submission" date="2020-07" db="EMBL/GenBank/DDBJ databases">
        <title>Endozoicomonas sp. nov., isolated from sediment.</title>
        <authorList>
            <person name="Gu T."/>
        </authorList>
    </citation>
    <scope>NUCLEOTIDE SEQUENCE [LARGE SCALE GENOMIC DNA]</scope>
    <source>
        <strain evidence="6 7">SM1973</strain>
    </source>
</reference>
<dbReference type="GO" id="GO:0003690">
    <property type="term" value="F:double-stranded DNA binding"/>
    <property type="evidence" value="ECO:0007669"/>
    <property type="project" value="TreeGrafter"/>
</dbReference>
<evidence type="ECO:0000256" key="2">
    <source>
        <dbReference type="ARBA" id="ARBA00008657"/>
    </source>
</evidence>
<evidence type="ECO:0000256" key="1">
    <source>
        <dbReference type="ARBA" id="ARBA00004453"/>
    </source>
</evidence>
<dbReference type="RefSeq" id="WP_180571902.1">
    <property type="nucleotide sequence ID" value="NZ_JACCKB010000194.1"/>
</dbReference>
<evidence type="ECO:0000256" key="4">
    <source>
        <dbReference type="ARBA" id="ARBA00022490"/>
    </source>
</evidence>
<protein>
    <recommendedName>
        <fullName evidence="3">Recombination-associated protein RdgC</fullName>
    </recommendedName>
</protein>
<evidence type="ECO:0000256" key="3">
    <source>
        <dbReference type="ARBA" id="ARBA00022296"/>
    </source>
</evidence>
<dbReference type="GO" id="GO:0006310">
    <property type="term" value="P:DNA recombination"/>
    <property type="evidence" value="ECO:0007669"/>
    <property type="project" value="UniProtKB-KW"/>
</dbReference>